<evidence type="ECO:0000259" key="2">
    <source>
        <dbReference type="Pfam" id="PF07596"/>
    </source>
</evidence>
<dbReference type="EMBL" id="CP036526">
    <property type="protein sequence ID" value="QDT09664.1"/>
    <property type="molecule type" value="Genomic_DNA"/>
</dbReference>
<dbReference type="PANTHER" id="PTHR30093">
    <property type="entry name" value="GENERAL SECRETION PATHWAY PROTEIN G"/>
    <property type="match status" value="1"/>
</dbReference>
<evidence type="ECO:0000313" key="4">
    <source>
        <dbReference type="Proteomes" id="UP000319817"/>
    </source>
</evidence>
<evidence type="ECO:0000256" key="1">
    <source>
        <dbReference type="SAM" id="MobiDB-lite"/>
    </source>
</evidence>
<proteinExistence type="predicted"/>
<reference evidence="3 4" key="1">
    <citation type="submission" date="2019-02" db="EMBL/GenBank/DDBJ databases">
        <title>Deep-cultivation of Planctomycetes and their phenomic and genomic characterization uncovers novel biology.</title>
        <authorList>
            <person name="Wiegand S."/>
            <person name="Jogler M."/>
            <person name="Boedeker C."/>
            <person name="Pinto D."/>
            <person name="Vollmers J."/>
            <person name="Rivas-Marin E."/>
            <person name="Kohn T."/>
            <person name="Peeters S.H."/>
            <person name="Heuer A."/>
            <person name="Rast P."/>
            <person name="Oberbeckmann S."/>
            <person name="Bunk B."/>
            <person name="Jeske O."/>
            <person name="Meyerdierks A."/>
            <person name="Storesund J.E."/>
            <person name="Kallscheuer N."/>
            <person name="Luecker S."/>
            <person name="Lage O.M."/>
            <person name="Pohl T."/>
            <person name="Merkel B.J."/>
            <person name="Hornburger P."/>
            <person name="Mueller R.-W."/>
            <person name="Bruemmer F."/>
            <person name="Labrenz M."/>
            <person name="Spormann A.M."/>
            <person name="Op den Camp H."/>
            <person name="Overmann J."/>
            <person name="Amann R."/>
            <person name="Jetten M.S.M."/>
            <person name="Mascher T."/>
            <person name="Medema M.H."/>
            <person name="Devos D.P."/>
            <person name="Kaster A.-K."/>
            <person name="Ovreas L."/>
            <person name="Rohde M."/>
            <person name="Galperin M.Y."/>
            <person name="Jogler C."/>
        </authorList>
    </citation>
    <scope>NUCLEOTIDE SEQUENCE [LARGE SCALE GENOMIC DNA]</scope>
    <source>
        <strain evidence="3 4">K23_9</strain>
    </source>
</reference>
<accession>A0A517NRB6</accession>
<dbReference type="Pfam" id="PF07596">
    <property type="entry name" value="SBP_bac_10"/>
    <property type="match status" value="1"/>
</dbReference>
<gene>
    <name evidence="3" type="ORF">K239x_16120</name>
</gene>
<dbReference type="Proteomes" id="UP000319817">
    <property type="component" value="Chromosome"/>
</dbReference>
<organism evidence="3 4">
    <name type="scientific">Stieleria marina</name>
    <dbReference type="NCBI Taxonomy" id="1930275"/>
    <lineage>
        <taxon>Bacteria</taxon>
        <taxon>Pseudomonadati</taxon>
        <taxon>Planctomycetota</taxon>
        <taxon>Planctomycetia</taxon>
        <taxon>Pirellulales</taxon>
        <taxon>Pirellulaceae</taxon>
        <taxon>Stieleria</taxon>
    </lineage>
</organism>
<keyword evidence="4" id="KW-1185">Reference proteome</keyword>
<dbReference type="PANTHER" id="PTHR30093:SF2">
    <property type="entry name" value="TYPE II SECRETION SYSTEM PROTEIN H"/>
    <property type="match status" value="1"/>
</dbReference>
<sequence length="323" mass="35385">MRYRESWEAWLPFMEQQGLWSQNSNPNAERSDGNTAAAIGTPTNPWNAMGPTPDQIQYRPWVTEVPTYRCPSDPGIGLPALGRTNYAACLGDSMWQMELGFKDVRRRDPTNNTSRNGRAACRGIFVTANHAKFRDILDGLSNTIAMGEIITALQDGDKRGNGVANNGGNSGPFGHAALRNNPSLCTDNGYIDPERPLFYLPQWQQQNRRNFARGHRWADCLPIMSTVLIVLPPNREACGRYNALGTRLVATVSSRHQGGAHVLMGDGAVIFMTDSVEAGDSRAPMVWHNGTGDNAPGAKSPYGLWGALGTRANSETIEEQLNQ</sequence>
<protein>
    <recommendedName>
        <fullName evidence="2">DUF1559 domain-containing protein</fullName>
    </recommendedName>
</protein>
<dbReference type="NCBIfam" id="TIGR04294">
    <property type="entry name" value="pre_pil_HX9DG"/>
    <property type="match status" value="1"/>
</dbReference>
<feature type="region of interest" description="Disordered" evidence="1">
    <location>
        <begin position="20"/>
        <end position="51"/>
    </location>
</feature>
<dbReference type="InterPro" id="IPR027558">
    <property type="entry name" value="Pre_pil_HX9DG_C"/>
</dbReference>
<name>A0A517NRB6_9BACT</name>
<dbReference type="OrthoDB" id="241541at2"/>
<dbReference type="AlphaFoldDB" id="A0A517NRB6"/>
<evidence type="ECO:0000313" key="3">
    <source>
        <dbReference type="EMBL" id="QDT09664.1"/>
    </source>
</evidence>
<feature type="domain" description="DUF1559" evidence="2">
    <location>
        <begin position="6"/>
        <end position="278"/>
    </location>
</feature>
<dbReference type="InterPro" id="IPR011453">
    <property type="entry name" value="DUF1559"/>
</dbReference>